<reference evidence="1" key="1">
    <citation type="submission" date="2009-12" db="EMBL/GenBank/DDBJ databases">
        <title>The Genome Sequence of Anolis carolinensis (Green Anole Lizard).</title>
        <authorList>
            <consortium name="The Genome Sequencing Platform"/>
            <person name="Di Palma F."/>
            <person name="Alfoldi J."/>
            <person name="Heiman D."/>
            <person name="Young S."/>
            <person name="Grabherr M."/>
            <person name="Johnson J."/>
            <person name="Lander E.S."/>
            <person name="Lindblad-Toh K."/>
        </authorList>
    </citation>
    <scope>NUCLEOTIDE SEQUENCE [LARGE SCALE GENOMIC DNA]</scope>
    <source>
        <strain evidence="1">JBL SC #1</strain>
    </source>
</reference>
<name>A0A803TGG5_ANOCA</name>
<reference evidence="1" key="3">
    <citation type="submission" date="2025-09" db="UniProtKB">
        <authorList>
            <consortium name="Ensembl"/>
        </authorList>
    </citation>
    <scope>IDENTIFICATION</scope>
</reference>
<proteinExistence type="predicted"/>
<dbReference type="Ensembl" id="ENSACAT00000045336.1">
    <property type="protein sequence ID" value="ENSACAP00000034305.1"/>
    <property type="gene ID" value="ENSACAG00000040180.1"/>
</dbReference>
<reference evidence="1" key="2">
    <citation type="submission" date="2025-08" db="UniProtKB">
        <authorList>
            <consortium name="Ensembl"/>
        </authorList>
    </citation>
    <scope>IDENTIFICATION</scope>
</reference>
<dbReference type="InParanoid" id="A0A803TGG5"/>
<dbReference type="GeneTree" id="ENSGT01040000244411"/>
<sequence length="63" mass="7338">MEVLKKWLGHPKELYNLAWFKMGGYTTVMPKMDEVSWCISRVTSLRLPLHVGVSCFRNMKGHV</sequence>
<evidence type="ECO:0000313" key="2">
    <source>
        <dbReference type="Proteomes" id="UP000001646"/>
    </source>
</evidence>
<keyword evidence="2" id="KW-1185">Reference proteome</keyword>
<organism evidence="1 2">
    <name type="scientific">Anolis carolinensis</name>
    <name type="common">Green anole</name>
    <name type="synonym">American chameleon</name>
    <dbReference type="NCBI Taxonomy" id="28377"/>
    <lineage>
        <taxon>Eukaryota</taxon>
        <taxon>Metazoa</taxon>
        <taxon>Chordata</taxon>
        <taxon>Craniata</taxon>
        <taxon>Vertebrata</taxon>
        <taxon>Euteleostomi</taxon>
        <taxon>Lepidosauria</taxon>
        <taxon>Squamata</taxon>
        <taxon>Bifurcata</taxon>
        <taxon>Unidentata</taxon>
        <taxon>Episquamata</taxon>
        <taxon>Toxicofera</taxon>
        <taxon>Iguania</taxon>
        <taxon>Dactyloidae</taxon>
        <taxon>Anolis</taxon>
    </lineage>
</organism>
<evidence type="ECO:0000313" key="1">
    <source>
        <dbReference type="Ensembl" id="ENSACAP00000034305.1"/>
    </source>
</evidence>
<accession>A0A803TGG5</accession>
<protein>
    <submittedName>
        <fullName evidence="1">Uncharacterized protein</fullName>
    </submittedName>
</protein>
<dbReference type="Proteomes" id="UP000001646">
    <property type="component" value="Unplaced"/>
</dbReference>
<dbReference type="AlphaFoldDB" id="A0A803TGG5"/>